<dbReference type="InterPro" id="IPR013249">
    <property type="entry name" value="RNA_pol_sigma70_r4_t2"/>
</dbReference>
<dbReference type="GO" id="GO:0016987">
    <property type="term" value="F:sigma factor activity"/>
    <property type="evidence" value="ECO:0007669"/>
    <property type="project" value="UniProtKB-KW"/>
</dbReference>
<accession>A0A5K7SDM7</accession>
<dbReference type="GO" id="GO:0006352">
    <property type="term" value="P:DNA-templated transcription initiation"/>
    <property type="evidence" value="ECO:0007669"/>
    <property type="project" value="InterPro"/>
</dbReference>
<dbReference type="InterPro" id="IPR014284">
    <property type="entry name" value="RNA_pol_sigma-70_dom"/>
</dbReference>
<name>A0A5K7SDM7_9BACT</name>
<evidence type="ECO:0000259" key="7">
    <source>
        <dbReference type="Pfam" id="PF08281"/>
    </source>
</evidence>
<dbReference type="Proteomes" id="UP001193389">
    <property type="component" value="Chromosome"/>
</dbReference>
<dbReference type="SUPFAM" id="SSF88659">
    <property type="entry name" value="Sigma3 and sigma4 domains of RNA polymerase sigma factors"/>
    <property type="match status" value="1"/>
</dbReference>
<proteinExistence type="inferred from homology"/>
<evidence type="ECO:0000256" key="1">
    <source>
        <dbReference type="ARBA" id="ARBA00010641"/>
    </source>
</evidence>
<evidence type="ECO:0000313" key="8">
    <source>
        <dbReference type="EMBL" id="BBE19712.1"/>
    </source>
</evidence>
<dbReference type="NCBIfam" id="TIGR02937">
    <property type="entry name" value="sigma70-ECF"/>
    <property type="match status" value="1"/>
</dbReference>
<keyword evidence="5" id="KW-0175">Coiled coil</keyword>
<dbReference type="InterPro" id="IPR013325">
    <property type="entry name" value="RNA_pol_sigma_r2"/>
</dbReference>
<feature type="coiled-coil region" evidence="5">
    <location>
        <begin position="97"/>
        <end position="124"/>
    </location>
</feature>
<keyword evidence="2" id="KW-0805">Transcription regulation</keyword>
<dbReference type="AlphaFoldDB" id="A0A5K7SDM7"/>
<dbReference type="Gene3D" id="1.10.1740.10">
    <property type="match status" value="1"/>
</dbReference>
<keyword evidence="3" id="KW-0731">Sigma factor</keyword>
<organism evidence="8 9">
    <name type="scientific">Aquipluma nitroreducens</name>
    <dbReference type="NCBI Taxonomy" id="2010828"/>
    <lineage>
        <taxon>Bacteria</taxon>
        <taxon>Pseudomonadati</taxon>
        <taxon>Bacteroidota</taxon>
        <taxon>Bacteroidia</taxon>
        <taxon>Marinilabiliales</taxon>
        <taxon>Prolixibacteraceae</taxon>
        <taxon>Aquipluma</taxon>
    </lineage>
</organism>
<keyword evidence="4" id="KW-0804">Transcription</keyword>
<evidence type="ECO:0000313" key="9">
    <source>
        <dbReference type="Proteomes" id="UP001193389"/>
    </source>
</evidence>
<dbReference type="InterPro" id="IPR039425">
    <property type="entry name" value="RNA_pol_sigma-70-like"/>
</dbReference>
<protein>
    <submittedName>
        <fullName evidence="8">RNA polymerase ECF-type sigma factor</fullName>
    </submittedName>
</protein>
<dbReference type="Gene3D" id="1.10.10.10">
    <property type="entry name" value="Winged helix-like DNA-binding domain superfamily/Winged helix DNA-binding domain"/>
    <property type="match status" value="1"/>
</dbReference>
<dbReference type="PANTHER" id="PTHR43133">
    <property type="entry name" value="RNA POLYMERASE ECF-TYPE SIGMA FACTO"/>
    <property type="match status" value="1"/>
</dbReference>
<gene>
    <name evidence="8" type="ORF">AQPE_3900</name>
</gene>
<feature type="domain" description="RNA polymerase sigma-70 region 2" evidence="6">
    <location>
        <begin position="13"/>
        <end position="75"/>
    </location>
</feature>
<dbReference type="EMBL" id="AP018694">
    <property type="protein sequence ID" value="BBE19712.1"/>
    <property type="molecule type" value="Genomic_DNA"/>
</dbReference>
<dbReference type="SUPFAM" id="SSF88946">
    <property type="entry name" value="Sigma2 domain of RNA polymerase sigma factors"/>
    <property type="match status" value="1"/>
</dbReference>
<dbReference type="GO" id="GO:0003677">
    <property type="term" value="F:DNA binding"/>
    <property type="evidence" value="ECO:0007669"/>
    <property type="project" value="InterPro"/>
</dbReference>
<feature type="domain" description="RNA polymerase sigma factor 70 region 4 type 2" evidence="7">
    <location>
        <begin position="112"/>
        <end position="163"/>
    </location>
</feature>
<dbReference type="InterPro" id="IPR007627">
    <property type="entry name" value="RNA_pol_sigma70_r2"/>
</dbReference>
<dbReference type="PANTHER" id="PTHR43133:SF45">
    <property type="entry name" value="RNA POLYMERASE ECF-TYPE SIGMA FACTOR"/>
    <property type="match status" value="1"/>
</dbReference>
<dbReference type="KEGG" id="anf:AQPE_3900"/>
<sequence>MNDSKELRFKQIIEENKLRIEGICRYYSSNPEDRKDLYQEILVNIWKSLDKFRGDSAISTWIYRIAVNTSLSFAGKAYRNMNLNLEQTPQSLNILLDNDELELKQKKEQQLEALETELNLLSIIDKALISLVLEGLSMREIADIIGLTEPNVKVKIHRVKETLKKQLNSKA</sequence>
<dbReference type="Pfam" id="PF04542">
    <property type="entry name" value="Sigma70_r2"/>
    <property type="match status" value="1"/>
</dbReference>
<comment type="similarity">
    <text evidence="1">Belongs to the sigma-70 factor family. ECF subfamily.</text>
</comment>
<evidence type="ECO:0000256" key="5">
    <source>
        <dbReference type="SAM" id="Coils"/>
    </source>
</evidence>
<evidence type="ECO:0000256" key="4">
    <source>
        <dbReference type="ARBA" id="ARBA00023163"/>
    </source>
</evidence>
<dbReference type="InterPro" id="IPR013324">
    <property type="entry name" value="RNA_pol_sigma_r3/r4-like"/>
</dbReference>
<dbReference type="InterPro" id="IPR036388">
    <property type="entry name" value="WH-like_DNA-bd_sf"/>
</dbReference>
<evidence type="ECO:0000256" key="2">
    <source>
        <dbReference type="ARBA" id="ARBA00023015"/>
    </source>
</evidence>
<reference evidence="8" key="1">
    <citation type="journal article" date="2020" name="Int. J. Syst. Evol. Microbiol.">
        <title>Aquipluma nitroreducens gen. nov. sp. nov., a novel facultatively anaerobic bacterium isolated from a freshwater lake.</title>
        <authorList>
            <person name="Watanabe M."/>
            <person name="Kojima H."/>
            <person name="Fukui M."/>
        </authorList>
    </citation>
    <scope>NUCLEOTIDE SEQUENCE</scope>
    <source>
        <strain evidence="8">MeG22</strain>
    </source>
</reference>
<evidence type="ECO:0000259" key="6">
    <source>
        <dbReference type="Pfam" id="PF04542"/>
    </source>
</evidence>
<keyword evidence="9" id="KW-1185">Reference proteome</keyword>
<dbReference type="RefSeq" id="WP_318347936.1">
    <property type="nucleotide sequence ID" value="NZ_AP018694.1"/>
</dbReference>
<evidence type="ECO:0000256" key="3">
    <source>
        <dbReference type="ARBA" id="ARBA00023082"/>
    </source>
</evidence>
<dbReference type="Pfam" id="PF08281">
    <property type="entry name" value="Sigma70_r4_2"/>
    <property type="match status" value="1"/>
</dbReference>